<comment type="caution">
    <text evidence="1">The sequence shown here is derived from an EMBL/GenBank/DDBJ whole genome shotgun (WGS) entry which is preliminary data.</text>
</comment>
<keyword evidence="2" id="KW-1185">Reference proteome</keyword>
<sequence>MNILDLPPELLGRVIEFSMPLDFEHLMMTCRAVYACGRSRIALHNARKREWAKIDIDIDENASAVLECLHKMMKDPIVAGYVEDADFRGNRIGFSPSAEESLQTETAPFSVETASIEDMEGFLDQRLYSHDTGLPACLWNAGFIKECLQQADNELLPVWSFMFLLSQLKNIKSLTLPRSWDNAFVPDYRHEESAQRRFLESIMRLSNQTRPHSPWARLKTLRLLGLVDYDTRIGLSTLAPFLAMKGLQELYATSLVAVDDGYTGIPFTWLYPDLKSSLQRVELVSCCMDAQSVSSLVANTPLLRVFRYSQQTKWHGCEHDWNPANFVAALGRHCGHHLTDLAITIDEVYGDIINGVTSLKEFTCLERVELELAIFAGPSLESGERKGMEENPPATGYKLWETRDVPKLVEMLPASLRSLRLFNNCIDRDEYIDVALALLKDFSAGRDWLLSNLEEISYRQRLVSGPEPVELEGLHTVKKHAEAIGAEYLAGDYIQPVWKKAFGNKHGVLASPD</sequence>
<gene>
    <name evidence="1" type="ORF">SUNI508_02101</name>
</gene>
<accession>A0ABR2UKW3</accession>
<protein>
    <recommendedName>
        <fullName evidence="3">F-box domain-containing protein</fullName>
    </recommendedName>
</protein>
<dbReference type="EMBL" id="JARVKF010000418">
    <property type="protein sequence ID" value="KAK9415253.1"/>
    <property type="molecule type" value="Genomic_DNA"/>
</dbReference>
<organism evidence="1 2">
    <name type="scientific">Seiridium unicorne</name>
    <dbReference type="NCBI Taxonomy" id="138068"/>
    <lineage>
        <taxon>Eukaryota</taxon>
        <taxon>Fungi</taxon>
        <taxon>Dikarya</taxon>
        <taxon>Ascomycota</taxon>
        <taxon>Pezizomycotina</taxon>
        <taxon>Sordariomycetes</taxon>
        <taxon>Xylariomycetidae</taxon>
        <taxon>Amphisphaeriales</taxon>
        <taxon>Sporocadaceae</taxon>
        <taxon>Seiridium</taxon>
    </lineage>
</organism>
<evidence type="ECO:0000313" key="1">
    <source>
        <dbReference type="EMBL" id="KAK9415253.1"/>
    </source>
</evidence>
<reference evidence="1 2" key="1">
    <citation type="journal article" date="2024" name="J. Plant Pathol.">
        <title>Sequence and assembly of the genome of Seiridium unicorne, isolate CBS 538.82, causal agent of cypress canker disease.</title>
        <authorList>
            <person name="Scali E."/>
            <person name="Rocca G.D."/>
            <person name="Danti R."/>
            <person name="Garbelotto M."/>
            <person name="Barberini S."/>
            <person name="Baroncelli R."/>
            <person name="Emiliani G."/>
        </authorList>
    </citation>
    <scope>NUCLEOTIDE SEQUENCE [LARGE SCALE GENOMIC DNA]</scope>
    <source>
        <strain evidence="1 2">BM-138-508</strain>
    </source>
</reference>
<evidence type="ECO:0000313" key="2">
    <source>
        <dbReference type="Proteomes" id="UP001408356"/>
    </source>
</evidence>
<evidence type="ECO:0008006" key="3">
    <source>
        <dbReference type="Google" id="ProtNLM"/>
    </source>
</evidence>
<name>A0ABR2UKW3_9PEZI</name>
<proteinExistence type="predicted"/>
<dbReference type="Proteomes" id="UP001408356">
    <property type="component" value="Unassembled WGS sequence"/>
</dbReference>